<name>A0A1M5A9N6_9BACT</name>
<feature type="transmembrane region" description="Helical" evidence="1">
    <location>
        <begin position="170"/>
        <end position="187"/>
    </location>
</feature>
<protein>
    <submittedName>
        <fullName evidence="2">HupE / UreJ protein</fullName>
    </submittedName>
</protein>
<dbReference type="InterPro" id="IPR032809">
    <property type="entry name" value="Put_HupE_UreJ"/>
</dbReference>
<evidence type="ECO:0000256" key="1">
    <source>
        <dbReference type="SAM" id="Phobius"/>
    </source>
</evidence>
<organism evidence="2 3">
    <name type="scientific">Cnuella takakiae</name>
    <dbReference type="NCBI Taxonomy" id="1302690"/>
    <lineage>
        <taxon>Bacteria</taxon>
        <taxon>Pseudomonadati</taxon>
        <taxon>Bacteroidota</taxon>
        <taxon>Chitinophagia</taxon>
        <taxon>Chitinophagales</taxon>
        <taxon>Chitinophagaceae</taxon>
        <taxon>Cnuella</taxon>
    </lineage>
</organism>
<dbReference type="EMBL" id="FQUO01000006">
    <property type="protein sequence ID" value="SHF26875.1"/>
    <property type="molecule type" value="Genomic_DNA"/>
</dbReference>
<evidence type="ECO:0000313" key="2">
    <source>
        <dbReference type="EMBL" id="SHF26875.1"/>
    </source>
</evidence>
<feature type="transmembrane region" description="Helical" evidence="1">
    <location>
        <begin position="71"/>
        <end position="89"/>
    </location>
</feature>
<feature type="transmembrane region" description="Helical" evidence="1">
    <location>
        <begin position="101"/>
        <end position="123"/>
    </location>
</feature>
<dbReference type="AlphaFoldDB" id="A0A1M5A9N6"/>
<feature type="transmembrane region" description="Helical" evidence="1">
    <location>
        <begin position="143"/>
        <end position="163"/>
    </location>
</feature>
<feature type="transmembrane region" description="Helical" evidence="1">
    <location>
        <begin position="43"/>
        <end position="65"/>
    </location>
</feature>
<proteinExistence type="predicted"/>
<reference evidence="2 3" key="1">
    <citation type="submission" date="2016-11" db="EMBL/GenBank/DDBJ databases">
        <authorList>
            <person name="Jaros S."/>
            <person name="Januszkiewicz K."/>
            <person name="Wedrychowicz H."/>
        </authorList>
    </citation>
    <scope>NUCLEOTIDE SEQUENCE [LARGE SCALE GENOMIC DNA]</scope>
    <source>
        <strain evidence="2 3">DSM 26897</strain>
    </source>
</reference>
<dbReference type="Pfam" id="PF13795">
    <property type="entry name" value="HupE_UreJ_2"/>
    <property type="match status" value="1"/>
</dbReference>
<feature type="transmembrane region" description="Helical" evidence="1">
    <location>
        <begin position="20"/>
        <end position="36"/>
    </location>
</feature>
<keyword evidence="1" id="KW-0472">Membrane</keyword>
<keyword evidence="1" id="KW-1133">Transmembrane helix</keyword>
<dbReference type="STRING" id="1302690.BUE76_09160"/>
<keyword evidence="1" id="KW-0812">Transmembrane</keyword>
<keyword evidence="3" id="KW-1185">Reference proteome</keyword>
<accession>A0A1M5A9N6</accession>
<sequence>MSDFSFYFSLGWEHIMSIDALDHILFVLVLAAIYLLQDWKKVLVLVTAFTIGHSITLALSALHIISVPTALVEFLIPCTIVITAVSNLFQKSFNHRAIRLNYFLALFFGLIHGLGFANTLRFILAQDQSLAWALFGFNVGLEAGQVIIVTIILLLSHFFVQVLKVPRREWVLFISAAVFSLSLQMALERLPGKEEAEPAVHIVVPATDAVARLHKGDNR</sequence>
<dbReference type="RefSeq" id="WP_073042414.1">
    <property type="nucleotide sequence ID" value="NZ_FQUO01000006.1"/>
</dbReference>
<gene>
    <name evidence="2" type="ORF">SAMN05444008_106171</name>
</gene>
<evidence type="ECO:0000313" key="3">
    <source>
        <dbReference type="Proteomes" id="UP000184368"/>
    </source>
</evidence>
<dbReference type="Proteomes" id="UP000184368">
    <property type="component" value="Unassembled WGS sequence"/>
</dbReference>
<dbReference type="OrthoDB" id="9808870at2"/>